<evidence type="ECO:0000256" key="2">
    <source>
        <dbReference type="ARBA" id="ARBA00006742"/>
    </source>
</evidence>
<dbReference type="GO" id="GO:0005886">
    <property type="term" value="C:plasma membrane"/>
    <property type="evidence" value="ECO:0007669"/>
    <property type="project" value="UniProtKB-SubCell"/>
</dbReference>
<organism evidence="11">
    <name type="scientific">candidate division WOR-3 bacterium</name>
    <dbReference type="NCBI Taxonomy" id="2052148"/>
    <lineage>
        <taxon>Bacteria</taxon>
        <taxon>Bacteria division WOR-3</taxon>
    </lineage>
</organism>
<dbReference type="EMBL" id="DTMQ01000009">
    <property type="protein sequence ID" value="HGE98619.1"/>
    <property type="molecule type" value="Genomic_DNA"/>
</dbReference>
<comment type="subcellular location">
    <subcellularLocation>
        <location evidence="1">Cell membrane</location>
        <topology evidence="1">Single-pass membrane protein</topology>
    </subcellularLocation>
</comment>
<dbReference type="SMART" id="SM01323">
    <property type="entry name" value="YajC"/>
    <property type="match status" value="1"/>
</dbReference>
<proteinExistence type="inferred from homology"/>
<dbReference type="Pfam" id="PF02699">
    <property type="entry name" value="YajC"/>
    <property type="match status" value="1"/>
</dbReference>
<evidence type="ECO:0000256" key="6">
    <source>
        <dbReference type="ARBA" id="ARBA00022927"/>
    </source>
</evidence>
<feature type="transmembrane region" description="Helical" evidence="10">
    <location>
        <begin position="26"/>
        <end position="43"/>
    </location>
</feature>
<dbReference type="PANTHER" id="PTHR33909">
    <property type="entry name" value="SEC TRANSLOCON ACCESSORY COMPLEX SUBUNIT YAJC"/>
    <property type="match status" value="1"/>
</dbReference>
<dbReference type="PRINTS" id="PR01853">
    <property type="entry name" value="YAJCTRNLCASE"/>
</dbReference>
<keyword evidence="6" id="KW-0653">Protein transport</keyword>
<sequence length="107" mass="12134">MIVISTFLILFSLLYAQGGERNPLGSLFPLILIIIVFYFLLILPQQRRQKKHEEMIRGIKKGDRVITMGGIHGVVSEVKETTFIIKVDENTRIEVEKSAISYKKTGG</sequence>
<dbReference type="AlphaFoldDB" id="A0A7C3Z1Z1"/>
<evidence type="ECO:0000256" key="3">
    <source>
        <dbReference type="ARBA" id="ARBA00022448"/>
    </source>
</evidence>
<keyword evidence="8" id="KW-0811">Translocation</keyword>
<accession>A0A7C3Z1Z1</accession>
<evidence type="ECO:0000256" key="5">
    <source>
        <dbReference type="ARBA" id="ARBA00022692"/>
    </source>
</evidence>
<keyword evidence="5 10" id="KW-0812">Transmembrane</keyword>
<dbReference type="InterPro" id="IPR003849">
    <property type="entry name" value="Preprotein_translocase_YajC"/>
</dbReference>
<evidence type="ECO:0000313" key="11">
    <source>
        <dbReference type="EMBL" id="HGE98619.1"/>
    </source>
</evidence>
<evidence type="ECO:0000256" key="8">
    <source>
        <dbReference type="ARBA" id="ARBA00023010"/>
    </source>
</evidence>
<keyword evidence="9 10" id="KW-0472">Membrane</keyword>
<evidence type="ECO:0000256" key="7">
    <source>
        <dbReference type="ARBA" id="ARBA00022989"/>
    </source>
</evidence>
<evidence type="ECO:0000256" key="9">
    <source>
        <dbReference type="ARBA" id="ARBA00023136"/>
    </source>
</evidence>
<dbReference type="GO" id="GO:0015031">
    <property type="term" value="P:protein transport"/>
    <property type="evidence" value="ECO:0007669"/>
    <property type="project" value="UniProtKB-KW"/>
</dbReference>
<comment type="similarity">
    <text evidence="2">Belongs to the YajC family.</text>
</comment>
<protein>
    <submittedName>
        <fullName evidence="11">Preprotein translocase subunit YajC</fullName>
    </submittedName>
</protein>
<dbReference type="PANTHER" id="PTHR33909:SF1">
    <property type="entry name" value="SEC TRANSLOCON ACCESSORY COMPLEX SUBUNIT YAJC"/>
    <property type="match status" value="1"/>
</dbReference>
<keyword evidence="4" id="KW-1003">Cell membrane</keyword>
<name>A0A7C3Z1Z1_UNCW3</name>
<comment type="caution">
    <text evidence="11">The sequence shown here is derived from an EMBL/GenBank/DDBJ whole genome shotgun (WGS) entry which is preliminary data.</text>
</comment>
<dbReference type="NCBIfam" id="TIGR00739">
    <property type="entry name" value="yajC"/>
    <property type="match status" value="1"/>
</dbReference>
<gene>
    <name evidence="11" type="primary">yajC</name>
    <name evidence="11" type="ORF">ENX07_00890</name>
</gene>
<keyword evidence="7 10" id="KW-1133">Transmembrane helix</keyword>
<reference evidence="11" key="1">
    <citation type="journal article" date="2020" name="mSystems">
        <title>Genome- and Community-Level Interaction Insights into Carbon Utilization and Element Cycling Functions of Hydrothermarchaeota in Hydrothermal Sediment.</title>
        <authorList>
            <person name="Zhou Z."/>
            <person name="Liu Y."/>
            <person name="Xu W."/>
            <person name="Pan J."/>
            <person name="Luo Z.H."/>
            <person name="Li M."/>
        </authorList>
    </citation>
    <scope>NUCLEOTIDE SEQUENCE [LARGE SCALE GENOMIC DNA]</scope>
    <source>
        <strain evidence="11">SpSt-906</strain>
    </source>
</reference>
<evidence type="ECO:0000256" key="4">
    <source>
        <dbReference type="ARBA" id="ARBA00022475"/>
    </source>
</evidence>
<evidence type="ECO:0000256" key="10">
    <source>
        <dbReference type="SAM" id="Phobius"/>
    </source>
</evidence>
<evidence type="ECO:0000256" key="1">
    <source>
        <dbReference type="ARBA" id="ARBA00004162"/>
    </source>
</evidence>
<keyword evidence="3" id="KW-0813">Transport</keyword>